<dbReference type="Pfam" id="PF02719">
    <property type="entry name" value="Polysacc_synt_2"/>
    <property type="match status" value="1"/>
</dbReference>
<dbReference type="PANTHER" id="PTHR43318">
    <property type="entry name" value="UDP-N-ACETYLGLUCOSAMINE 4,6-DEHYDRATASE"/>
    <property type="match status" value="1"/>
</dbReference>
<reference evidence="4 5" key="1">
    <citation type="submission" date="2019-02" db="EMBL/GenBank/DDBJ databases">
        <title>Genomic Encyclopedia of Archaeal and Bacterial Type Strains, Phase II (KMG-II): from individual species to whole genera.</title>
        <authorList>
            <person name="Goeker M."/>
        </authorList>
    </citation>
    <scope>NUCLEOTIDE SEQUENCE [LARGE SCALE GENOMIC DNA]</scope>
    <source>
        <strain evidence="4 5">DSM 21411</strain>
    </source>
</reference>
<comment type="similarity">
    <text evidence="1">Belongs to the polysaccharide synthase family.</text>
</comment>
<keyword evidence="5" id="KW-1185">Reference proteome</keyword>
<keyword evidence="2" id="KW-0472">Membrane</keyword>
<proteinExistence type="inferred from homology"/>
<evidence type="ECO:0000313" key="4">
    <source>
        <dbReference type="EMBL" id="RZS98443.1"/>
    </source>
</evidence>
<organism evidence="4 5">
    <name type="scientific">Cecembia calidifontis</name>
    <dbReference type="NCBI Taxonomy" id="1187080"/>
    <lineage>
        <taxon>Bacteria</taxon>
        <taxon>Pseudomonadati</taxon>
        <taxon>Bacteroidota</taxon>
        <taxon>Cytophagia</taxon>
        <taxon>Cytophagales</taxon>
        <taxon>Cyclobacteriaceae</taxon>
        <taxon>Cecembia</taxon>
    </lineage>
</organism>
<evidence type="ECO:0000256" key="2">
    <source>
        <dbReference type="SAM" id="Phobius"/>
    </source>
</evidence>
<name>A0A4Q7PDG0_9BACT</name>
<dbReference type="Proteomes" id="UP000292209">
    <property type="component" value="Unassembled WGS sequence"/>
</dbReference>
<sequence length="645" mass="72796">MKRMEFFKKLKVVPRWLIVLIDVLIIFHAAFFAFFIRFNFDLSLVDRFQILPGVIAFSLLSVVSMLLTKSFVGIVRHTNLSDLANMMKMLALSQVLLFLIKQANQTFNWFDSGYLLPFSVALIASLLAFPLLLGYRLLVRELYQYTQYIRHKDDIKKVAIYGAGEAGLLTFNALTGNSADKRLPVAFIDDDPKKVGKLLQGKHIFLGLDGLKKAVEKLGVQEVVIAINKIESSKKRAIVDACLEMGIPTKIIPPVQDWFNVGLKAKDIRDIRIEDLLSREEIVLDKENVKESISGKVVLVTGAAGSIGSELCRQLLHCKPALLLMLDQAESPLFDIDQELSSSFQQIKRKAILADIRNKNRMMEIFATYQPQFVFHAAAYKHVPLMDTYPEEAIRTNLFGTKILADVSCFFKVDKFVMVSTDKAVNPTNVMGATKRAAEMYVQALDQHMNQKNSSNQTKFITTRFGNVLGSNGSVIPLFKKQILNGGPVKVTHPDVTRYFMTIPEACQLVLEAGVMGLGGEIFVFDMGQPVKIVDLAEKMIQLSGKKVGRDIEIEFSGLRQGEKLFEELLNHFELVKETYHPKIKIAQVSPSDFKRVNAEVKLFKKLLEEGSEMDVVKHLKKMVPEFISNYSRFEKLDKEGKLLN</sequence>
<evidence type="ECO:0000259" key="3">
    <source>
        <dbReference type="Pfam" id="PF02719"/>
    </source>
</evidence>
<feature type="transmembrane region" description="Helical" evidence="2">
    <location>
        <begin position="48"/>
        <end position="68"/>
    </location>
</feature>
<keyword evidence="2" id="KW-1133">Transmembrane helix</keyword>
<feature type="transmembrane region" description="Helical" evidence="2">
    <location>
        <begin position="112"/>
        <end position="135"/>
    </location>
</feature>
<accession>A0A4Q7PDG0</accession>
<keyword evidence="2" id="KW-0812">Transmembrane</keyword>
<protein>
    <submittedName>
        <fullName evidence="4">FlaA1/EpsC-like NDP-sugar epimerase</fullName>
    </submittedName>
</protein>
<dbReference type="InterPro" id="IPR051203">
    <property type="entry name" value="Polysaccharide_Synthase-Rel"/>
</dbReference>
<dbReference type="SUPFAM" id="SSF53335">
    <property type="entry name" value="S-adenosyl-L-methionine-dependent methyltransferases"/>
    <property type="match status" value="1"/>
</dbReference>
<evidence type="ECO:0000313" key="5">
    <source>
        <dbReference type="Proteomes" id="UP000292209"/>
    </source>
</evidence>
<dbReference type="InterPro" id="IPR036291">
    <property type="entry name" value="NAD(P)-bd_dom_sf"/>
</dbReference>
<dbReference type="AlphaFoldDB" id="A0A4Q7PDG0"/>
<evidence type="ECO:0000256" key="1">
    <source>
        <dbReference type="ARBA" id="ARBA00007430"/>
    </source>
</evidence>
<feature type="domain" description="Polysaccharide biosynthesis protein CapD-like" evidence="3">
    <location>
        <begin position="298"/>
        <end position="587"/>
    </location>
</feature>
<comment type="caution">
    <text evidence="4">The sequence shown here is derived from an EMBL/GenBank/DDBJ whole genome shotgun (WGS) entry which is preliminary data.</text>
</comment>
<dbReference type="InterPro" id="IPR029063">
    <property type="entry name" value="SAM-dependent_MTases_sf"/>
</dbReference>
<dbReference type="PANTHER" id="PTHR43318:SF1">
    <property type="entry name" value="POLYSACCHARIDE BIOSYNTHESIS PROTEIN EPSC-RELATED"/>
    <property type="match status" value="1"/>
</dbReference>
<dbReference type="InterPro" id="IPR003869">
    <property type="entry name" value="Polysac_CapD-like"/>
</dbReference>
<dbReference type="SUPFAM" id="SSF51735">
    <property type="entry name" value="NAD(P)-binding Rossmann-fold domains"/>
    <property type="match status" value="1"/>
</dbReference>
<dbReference type="EMBL" id="SGXG01000001">
    <property type="protein sequence ID" value="RZS98443.1"/>
    <property type="molecule type" value="Genomic_DNA"/>
</dbReference>
<gene>
    <name evidence="4" type="ORF">BC751_4098</name>
</gene>
<feature type="transmembrane region" description="Helical" evidence="2">
    <location>
        <begin position="12"/>
        <end position="36"/>
    </location>
</feature>
<dbReference type="CDD" id="cd05237">
    <property type="entry name" value="UDP_invert_4-6DH_SDR_e"/>
    <property type="match status" value="1"/>
</dbReference>
<dbReference type="Gene3D" id="3.40.50.720">
    <property type="entry name" value="NAD(P)-binding Rossmann-like Domain"/>
    <property type="match status" value="2"/>
</dbReference>